<sequence length="303" mass="32235">MIDRRLHVLKTLAEHGTVTAAAAALHLTPSAVSQQLRLLGRDLGVELLRPEGRRVRLTPAAHIALRHADALRLQWEAARAELAQQGAGPRGVLRLCGVSSALATLAAPAVARLRTAHPLVEPLLVEEESGECYRLLLAEEADVALVLPGPDAPPVTDPRFEQTPLLTDHQDLLVPECHRLARPEGVPLGAAAEEAWIVKARDNDTHPLVLAACAAAGFTPRVVHQVKEWYAVSALVAEGLGICLVPRIVPLPRHAVTRVPVTGAPAPVRQLLTAVRRGSAEHPLVRTGLEALREAASAHAPGA</sequence>
<keyword evidence="4" id="KW-0804">Transcription</keyword>
<evidence type="ECO:0000256" key="3">
    <source>
        <dbReference type="ARBA" id="ARBA00023125"/>
    </source>
</evidence>
<dbReference type="AlphaFoldDB" id="A0A919DID6"/>
<dbReference type="Gene3D" id="1.10.10.10">
    <property type="entry name" value="Winged helix-like DNA-binding domain superfamily/Winged helix DNA-binding domain"/>
    <property type="match status" value="1"/>
</dbReference>
<dbReference type="PANTHER" id="PTHR30346:SF29">
    <property type="entry name" value="LYSR SUBSTRATE-BINDING"/>
    <property type="match status" value="1"/>
</dbReference>
<dbReference type="InterPro" id="IPR036390">
    <property type="entry name" value="WH_DNA-bd_sf"/>
</dbReference>
<reference evidence="6" key="2">
    <citation type="submission" date="2020-09" db="EMBL/GenBank/DDBJ databases">
        <authorList>
            <person name="Sun Q."/>
            <person name="Ohkuma M."/>
        </authorList>
    </citation>
    <scope>NUCLEOTIDE SEQUENCE</scope>
    <source>
        <strain evidence="6">JCM 4784</strain>
    </source>
</reference>
<evidence type="ECO:0000256" key="1">
    <source>
        <dbReference type="ARBA" id="ARBA00009437"/>
    </source>
</evidence>
<dbReference type="GO" id="GO:0003700">
    <property type="term" value="F:DNA-binding transcription factor activity"/>
    <property type="evidence" value="ECO:0007669"/>
    <property type="project" value="InterPro"/>
</dbReference>
<keyword evidence="3" id="KW-0238">DNA-binding</keyword>
<keyword evidence="7" id="KW-1185">Reference proteome</keyword>
<evidence type="ECO:0000256" key="2">
    <source>
        <dbReference type="ARBA" id="ARBA00023015"/>
    </source>
</evidence>
<evidence type="ECO:0000313" key="7">
    <source>
        <dbReference type="Proteomes" id="UP000608024"/>
    </source>
</evidence>
<dbReference type="Gene3D" id="3.40.190.290">
    <property type="match status" value="1"/>
</dbReference>
<comment type="similarity">
    <text evidence="1">Belongs to the LysR transcriptional regulatory family.</text>
</comment>
<dbReference type="SUPFAM" id="SSF46785">
    <property type="entry name" value="Winged helix' DNA-binding domain"/>
    <property type="match status" value="1"/>
</dbReference>
<evidence type="ECO:0000259" key="5">
    <source>
        <dbReference type="PROSITE" id="PS50931"/>
    </source>
</evidence>
<evidence type="ECO:0000313" key="6">
    <source>
        <dbReference type="EMBL" id="GHE50377.1"/>
    </source>
</evidence>
<dbReference type="InterPro" id="IPR000847">
    <property type="entry name" value="LysR_HTH_N"/>
</dbReference>
<name>A0A919DID6_9ACTN</name>
<dbReference type="Pfam" id="PF00126">
    <property type="entry name" value="HTH_1"/>
    <property type="match status" value="1"/>
</dbReference>
<keyword evidence="2" id="KW-0805">Transcription regulation</keyword>
<feature type="domain" description="HTH lysR-type" evidence="5">
    <location>
        <begin position="1"/>
        <end position="58"/>
    </location>
</feature>
<protein>
    <submittedName>
        <fullName evidence="6">LysR family transcriptional regulator</fullName>
    </submittedName>
</protein>
<dbReference type="GO" id="GO:0032993">
    <property type="term" value="C:protein-DNA complex"/>
    <property type="evidence" value="ECO:0007669"/>
    <property type="project" value="TreeGrafter"/>
</dbReference>
<dbReference type="RefSeq" id="WP_190135512.1">
    <property type="nucleotide sequence ID" value="NZ_BNBT01000020.1"/>
</dbReference>
<organism evidence="6 7">
    <name type="scientific">Streptomyces longispororuber</name>
    <dbReference type="NCBI Taxonomy" id="68230"/>
    <lineage>
        <taxon>Bacteria</taxon>
        <taxon>Bacillati</taxon>
        <taxon>Actinomycetota</taxon>
        <taxon>Actinomycetes</taxon>
        <taxon>Kitasatosporales</taxon>
        <taxon>Streptomycetaceae</taxon>
        <taxon>Streptomyces</taxon>
    </lineage>
</organism>
<reference evidence="6" key="1">
    <citation type="journal article" date="2014" name="Int. J. Syst. Evol. Microbiol.">
        <title>Complete genome sequence of Corynebacterium casei LMG S-19264T (=DSM 44701T), isolated from a smear-ripened cheese.</title>
        <authorList>
            <consortium name="US DOE Joint Genome Institute (JGI-PGF)"/>
            <person name="Walter F."/>
            <person name="Albersmeier A."/>
            <person name="Kalinowski J."/>
            <person name="Ruckert C."/>
        </authorList>
    </citation>
    <scope>NUCLEOTIDE SEQUENCE</scope>
    <source>
        <strain evidence="6">JCM 4784</strain>
    </source>
</reference>
<proteinExistence type="inferred from homology"/>
<dbReference type="EMBL" id="BNBT01000020">
    <property type="protein sequence ID" value="GHE50377.1"/>
    <property type="molecule type" value="Genomic_DNA"/>
</dbReference>
<dbReference type="PROSITE" id="PS50931">
    <property type="entry name" value="HTH_LYSR"/>
    <property type="match status" value="1"/>
</dbReference>
<accession>A0A919DID6</accession>
<dbReference type="InterPro" id="IPR005119">
    <property type="entry name" value="LysR_subst-bd"/>
</dbReference>
<dbReference type="InterPro" id="IPR036388">
    <property type="entry name" value="WH-like_DNA-bd_sf"/>
</dbReference>
<evidence type="ECO:0000256" key="4">
    <source>
        <dbReference type="ARBA" id="ARBA00023163"/>
    </source>
</evidence>
<dbReference type="Pfam" id="PF03466">
    <property type="entry name" value="LysR_substrate"/>
    <property type="match status" value="1"/>
</dbReference>
<dbReference type="PANTHER" id="PTHR30346">
    <property type="entry name" value="TRANSCRIPTIONAL DUAL REGULATOR HCAR-RELATED"/>
    <property type="match status" value="1"/>
</dbReference>
<dbReference type="Proteomes" id="UP000608024">
    <property type="component" value="Unassembled WGS sequence"/>
</dbReference>
<dbReference type="GO" id="GO:0003677">
    <property type="term" value="F:DNA binding"/>
    <property type="evidence" value="ECO:0007669"/>
    <property type="project" value="UniProtKB-KW"/>
</dbReference>
<dbReference type="SUPFAM" id="SSF53850">
    <property type="entry name" value="Periplasmic binding protein-like II"/>
    <property type="match status" value="1"/>
</dbReference>
<comment type="caution">
    <text evidence="6">The sequence shown here is derived from an EMBL/GenBank/DDBJ whole genome shotgun (WGS) entry which is preliminary data.</text>
</comment>
<dbReference type="CDD" id="cd08423">
    <property type="entry name" value="PBP2_LTTR_like_6"/>
    <property type="match status" value="1"/>
</dbReference>
<gene>
    <name evidence="6" type="ORF">GCM10018785_20100</name>
</gene>